<organism evidence="1 2">
    <name type="scientific">Chitinivorax tropicus</name>
    <dbReference type="NCBI Taxonomy" id="714531"/>
    <lineage>
        <taxon>Bacteria</taxon>
        <taxon>Pseudomonadati</taxon>
        <taxon>Pseudomonadota</taxon>
        <taxon>Betaproteobacteria</taxon>
        <taxon>Chitinivorax</taxon>
    </lineage>
</organism>
<dbReference type="RefSeq" id="WP_184041746.1">
    <property type="nucleotide sequence ID" value="NZ_JACHHY010000031.1"/>
</dbReference>
<keyword evidence="2" id="KW-1185">Reference proteome</keyword>
<evidence type="ECO:0000313" key="1">
    <source>
        <dbReference type="EMBL" id="MBB5020347.1"/>
    </source>
</evidence>
<proteinExistence type="predicted"/>
<gene>
    <name evidence="1" type="ORF">HNQ59_003666</name>
</gene>
<dbReference type="Proteomes" id="UP000575898">
    <property type="component" value="Unassembled WGS sequence"/>
</dbReference>
<sequence>MIENHIDMTTHRHDTEQVSPATDSLALLQRRHPVQLLYLSISSSW</sequence>
<protein>
    <submittedName>
        <fullName evidence="1">Uncharacterized protein</fullName>
    </submittedName>
</protein>
<accession>A0A840MT19</accession>
<name>A0A840MT19_9PROT</name>
<comment type="caution">
    <text evidence="1">The sequence shown here is derived from an EMBL/GenBank/DDBJ whole genome shotgun (WGS) entry which is preliminary data.</text>
</comment>
<reference evidence="1 2" key="1">
    <citation type="submission" date="2020-08" db="EMBL/GenBank/DDBJ databases">
        <title>Genomic Encyclopedia of Type Strains, Phase IV (KMG-IV): sequencing the most valuable type-strain genomes for metagenomic binning, comparative biology and taxonomic classification.</title>
        <authorList>
            <person name="Goeker M."/>
        </authorList>
    </citation>
    <scope>NUCLEOTIDE SEQUENCE [LARGE SCALE GENOMIC DNA]</scope>
    <source>
        <strain evidence="1 2">DSM 27165</strain>
    </source>
</reference>
<dbReference type="EMBL" id="JACHHY010000031">
    <property type="protein sequence ID" value="MBB5020347.1"/>
    <property type="molecule type" value="Genomic_DNA"/>
</dbReference>
<evidence type="ECO:0000313" key="2">
    <source>
        <dbReference type="Proteomes" id="UP000575898"/>
    </source>
</evidence>
<dbReference type="AlphaFoldDB" id="A0A840MT19"/>